<evidence type="ECO:0000313" key="2">
    <source>
        <dbReference type="Proteomes" id="UP000033101"/>
    </source>
</evidence>
<reference evidence="1 2" key="1">
    <citation type="submission" date="2014-07" db="EMBL/GenBank/DDBJ databases">
        <title>Methanogenic archaea and the global carbon cycle.</title>
        <authorList>
            <person name="Henriksen J.R."/>
            <person name="Luke J."/>
            <person name="Reinhart S."/>
            <person name="Benedict M.N."/>
            <person name="Youngblut N.D."/>
            <person name="Metcalf M.E."/>
            <person name="Whitaker R.J."/>
            <person name="Metcalf W.W."/>
        </authorList>
    </citation>
    <scope>NUCLEOTIDE SEQUENCE [LARGE SCALE GENOMIC DNA]</scope>
    <source>
        <strain evidence="1 2">HB-1</strain>
    </source>
</reference>
<evidence type="ECO:0000313" key="1">
    <source>
        <dbReference type="EMBL" id="AKB79717.1"/>
    </source>
</evidence>
<gene>
    <name evidence="1" type="ORF">MSHOH_3234</name>
</gene>
<dbReference type="PATRIC" id="fig|1434110.4.peg.4163"/>
<keyword evidence="2" id="KW-1185">Reference proteome</keyword>
<dbReference type="EMBL" id="CP009516">
    <property type="protein sequence ID" value="AKB79717.1"/>
    <property type="molecule type" value="Genomic_DNA"/>
</dbReference>
<dbReference type="HOGENOM" id="CLU_070520_0_0_2"/>
<organism evidence="1 2">
    <name type="scientific">Methanosarcina horonobensis HB-1 = JCM 15518</name>
    <dbReference type="NCBI Taxonomy" id="1434110"/>
    <lineage>
        <taxon>Archaea</taxon>
        <taxon>Methanobacteriati</taxon>
        <taxon>Methanobacteriota</taxon>
        <taxon>Stenosarchaea group</taxon>
        <taxon>Methanomicrobia</taxon>
        <taxon>Methanosarcinales</taxon>
        <taxon>Methanosarcinaceae</taxon>
        <taxon>Methanosarcina</taxon>
    </lineage>
</organism>
<dbReference type="KEGG" id="mhor:MSHOH_3234"/>
<proteinExistence type="predicted"/>
<sequence length="284" mass="33097">MDLSIIQTWEKSAIILIHQAREGETVVLNCHNLDFTLDKFRQLCSVIADKYISVTMNEYVTADNNLPKRFVLMRHDVDRLAKNALKTARIEEEFGIRATYYFRTSKKAFVPEIIQEIEGMGHEVGYHYEVLSTAKGDYEKAIQLFENDVNKFRSICNLKTICMHGAVLSKYDNRDLWKSYDFRDFGILGEAYLSAGENLNYFTDTGRGWNSRNNMRDFLQNKNEQISADTTDDLIKLAESSEINNFYISLHPDRWKSNITNWSLFWLYDFVLNSGKKVVMAVRQ</sequence>
<dbReference type="GO" id="GO:0005975">
    <property type="term" value="P:carbohydrate metabolic process"/>
    <property type="evidence" value="ECO:0007669"/>
    <property type="project" value="InterPro"/>
</dbReference>
<dbReference type="InterPro" id="IPR011330">
    <property type="entry name" value="Glyco_hydro/deAcase_b/a-brl"/>
</dbReference>
<dbReference type="STRING" id="1434110.MSHOH_3234"/>
<dbReference type="SUPFAM" id="SSF88713">
    <property type="entry name" value="Glycoside hydrolase/deacetylase"/>
    <property type="match status" value="1"/>
</dbReference>
<dbReference type="AlphaFoldDB" id="A0A0E3SH24"/>
<protein>
    <submittedName>
        <fullName evidence="1">Polysaccharide deacetylase</fullName>
    </submittedName>
</protein>
<accession>A0A0E3SH24</accession>
<name>A0A0E3SH24_9EURY</name>
<dbReference type="Proteomes" id="UP000033101">
    <property type="component" value="Chromosome"/>
</dbReference>